<evidence type="ECO:0000313" key="1">
    <source>
        <dbReference type="EMBL" id="MEK8026503.1"/>
    </source>
</evidence>
<organism evidence="1 2">
    <name type="scientific">Pseudaquabacterium rugosum</name>
    <dbReference type="NCBI Taxonomy" id="2984194"/>
    <lineage>
        <taxon>Bacteria</taxon>
        <taxon>Pseudomonadati</taxon>
        <taxon>Pseudomonadota</taxon>
        <taxon>Betaproteobacteria</taxon>
        <taxon>Burkholderiales</taxon>
        <taxon>Sphaerotilaceae</taxon>
        <taxon>Pseudaquabacterium</taxon>
    </lineage>
</organism>
<dbReference type="EMBL" id="JBBUTF010000008">
    <property type="protein sequence ID" value="MEK8026503.1"/>
    <property type="molecule type" value="Genomic_DNA"/>
</dbReference>
<comment type="caution">
    <text evidence="1">The sequence shown here is derived from an EMBL/GenBank/DDBJ whole genome shotgun (WGS) entry which is preliminary data.</text>
</comment>
<sequence>MSTLTSGTYPRHTPIFSARGAARPRAPHWLSLLWQGLHRLGQARARGHLLQLARQHEALNPTLAAHLRAAAEDTLQG</sequence>
<name>A0ABU9BD27_9BURK</name>
<protein>
    <submittedName>
        <fullName evidence="1">Uncharacterized protein</fullName>
    </submittedName>
</protein>
<dbReference type="RefSeq" id="WP_341374286.1">
    <property type="nucleotide sequence ID" value="NZ_JBBUTF010000008.1"/>
</dbReference>
<gene>
    <name evidence="1" type="ORF">AACH11_11085</name>
</gene>
<evidence type="ECO:0000313" key="2">
    <source>
        <dbReference type="Proteomes" id="UP001368500"/>
    </source>
</evidence>
<keyword evidence="2" id="KW-1185">Reference proteome</keyword>
<proteinExistence type="predicted"/>
<accession>A0ABU9BD27</accession>
<dbReference type="Proteomes" id="UP001368500">
    <property type="component" value="Unassembled WGS sequence"/>
</dbReference>
<reference evidence="1 2" key="1">
    <citation type="submission" date="2024-04" db="EMBL/GenBank/DDBJ databases">
        <title>Novel species of the genus Ideonella isolated from streams.</title>
        <authorList>
            <person name="Lu H."/>
        </authorList>
    </citation>
    <scope>NUCLEOTIDE SEQUENCE [LARGE SCALE GENOMIC DNA]</scope>
    <source>
        <strain evidence="1 2">BYS139W</strain>
    </source>
</reference>